<dbReference type="PANTHER" id="PTHR43289:SF34">
    <property type="entry name" value="SERINE_THREONINE-PROTEIN KINASE YBDM-RELATED"/>
    <property type="match status" value="1"/>
</dbReference>
<organism evidence="8 9">
    <name type="scientific">Streptomyces beijiangensis</name>
    <dbReference type="NCBI Taxonomy" id="163361"/>
    <lineage>
        <taxon>Bacteria</taxon>
        <taxon>Bacillati</taxon>
        <taxon>Actinomycetota</taxon>
        <taxon>Actinomycetes</taxon>
        <taxon>Kitasatosporales</taxon>
        <taxon>Streptomycetaceae</taxon>
        <taxon>Streptomyces</taxon>
    </lineage>
</organism>
<proteinExistence type="predicted"/>
<evidence type="ECO:0000256" key="4">
    <source>
        <dbReference type="ARBA" id="ARBA00022840"/>
    </source>
</evidence>
<reference evidence="8" key="1">
    <citation type="submission" date="2021-03" db="EMBL/GenBank/DDBJ databases">
        <title>Streptomyces poriferae sp. nov., a novel marine sponge-derived Actinobacteria species with anti-MRSA activity.</title>
        <authorList>
            <person name="Sandoval-Powers M."/>
            <person name="Kralova S."/>
            <person name="Nguyen G.-S."/>
            <person name="Fawwal D."/>
            <person name="Degnes K."/>
            <person name="Klinkenberg G."/>
            <person name="Sletta H."/>
            <person name="Wentzel A."/>
            <person name="Liles M.R."/>
        </authorList>
    </citation>
    <scope>NUCLEOTIDE SEQUENCE</scope>
    <source>
        <strain evidence="8">DSM 41794</strain>
    </source>
</reference>
<feature type="domain" description="Protein kinase" evidence="7">
    <location>
        <begin position="207"/>
        <end position="499"/>
    </location>
</feature>
<dbReference type="InterPro" id="IPR011009">
    <property type="entry name" value="Kinase-like_dom_sf"/>
</dbReference>
<protein>
    <submittedName>
        <fullName evidence="8">BREX system serine/threonine kinase PglW</fullName>
    </submittedName>
</protein>
<keyword evidence="1" id="KW-0808">Transferase</keyword>
<dbReference type="PROSITE" id="PS00107">
    <property type="entry name" value="PROTEIN_KINASE_ATP"/>
    <property type="match status" value="1"/>
</dbReference>
<dbReference type="SMART" id="SM00220">
    <property type="entry name" value="S_TKc"/>
    <property type="match status" value="1"/>
</dbReference>
<evidence type="ECO:0000259" key="7">
    <source>
        <dbReference type="PROSITE" id="PS50011"/>
    </source>
</evidence>
<dbReference type="GO" id="GO:0005524">
    <property type="term" value="F:ATP binding"/>
    <property type="evidence" value="ECO:0007669"/>
    <property type="project" value="UniProtKB-UniRule"/>
</dbReference>
<gene>
    <name evidence="8" type="primary">pglW</name>
    <name evidence="8" type="ORF">J0695_01740</name>
</gene>
<feature type="domain" description="Protein kinase" evidence="7">
    <location>
        <begin position="532"/>
        <end position="801"/>
    </location>
</feature>
<dbReference type="InterPro" id="IPR011528">
    <property type="entry name" value="NERD"/>
</dbReference>
<name>A0A939F3S7_9ACTN</name>
<dbReference type="PANTHER" id="PTHR43289">
    <property type="entry name" value="MITOGEN-ACTIVATED PROTEIN KINASE KINASE KINASE 20-RELATED"/>
    <property type="match status" value="1"/>
</dbReference>
<dbReference type="SUPFAM" id="SSF56112">
    <property type="entry name" value="Protein kinase-like (PK-like)"/>
    <property type="match status" value="2"/>
</dbReference>
<evidence type="ECO:0000256" key="6">
    <source>
        <dbReference type="SAM" id="MobiDB-lite"/>
    </source>
</evidence>
<dbReference type="Proteomes" id="UP000664167">
    <property type="component" value="Unassembled WGS sequence"/>
</dbReference>
<comment type="caution">
    <text evidence="8">The sequence shown here is derived from an EMBL/GenBank/DDBJ whole genome shotgun (WGS) entry which is preliminary data.</text>
</comment>
<dbReference type="Gene3D" id="1.10.510.10">
    <property type="entry name" value="Transferase(Phosphotransferase) domain 1"/>
    <property type="match status" value="2"/>
</dbReference>
<keyword evidence="2 5" id="KW-0547">Nucleotide-binding</keyword>
<dbReference type="EMBL" id="JAFLRJ010000013">
    <property type="protein sequence ID" value="MBO0510537.1"/>
    <property type="molecule type" value="Genomic_DNA"/>
</dbReference>
<keyword evidence="3 8" id="KW-0418">Kinase</keyword>
<feature type="region of interest" description="Disordered" evidence="6">
    <location>
        <begin position="1"/>
        <end position="20"/>
    </location>
</feature>
<dbReference type="PROSITE" id="PS50011">
    <property type="entry name" value="PROTEIN_KINASE_DOM"/>
    <property type="match status" value="2"/>
</dbReference>
<evidence type="ECO:0000313" key="8">
    <source>
        <dbReference type="EMBL" id="MBO0510537.1"/>
    </source>
</evidence>
<keyword evidence="4 5" id="KW-0067">ATP-binding</keyword>
<evidence type="ECO:0000256" key="2">
    <source>
        <dbReference type="ARBA" id="ARBA00022741"/>
    </source>
</evidence>
<sequence>MTPTARPVPKPGPPTHQEHWFQPRRSDFRWEQEGLDHVRELMPRVEPYRAWATFRFTGVTGRVNECDLLIAVPGGVYLLELKGHPGRVVNHGDTWQFHEERVRTLRNPLHLTDLKAKELKAQLERAARASGDPSWRVPFIKPAVFLHDPGLVSELDQFQRTGVYGRNDGTSGLPGIWDGLLGMPPERESWRITARDSRRLEELMRSIGISHSTAHLRFGDDWQLEPRALDAGPGWEDRLAVRDDGLVKEGGRVRIYLAGQGAATEQRSRIDRAARREYQVLQGINHRGIVQAVQIREHQGGPAILFRHSEQDLRLDAYLDAYGAGLTPGQCLDMVRQLAEAVRYAHNRSLYHRALSARSVYVAARDDGSDPVLRIVDWQTAARDFETTAHLSLGDTPLDSGLVADIAQVYLAPETHREFADPVDLDIFGLGSLAYLLLTGKPPADVRGALVDRLASDGGLHPYAVSDSVSAALDDLIFRATASDVQNRLSSADDFLRLLDEAEAERARAGRAPAVTADPLTAQPGDRLDEDWRVVRVLGTGATARALLVTRAQDDESADVPASLRVFKVALDREKDARLYAEAKALREVGGGRIVKLLAAARELGGHTVLEIEYAGGYRPSGDRDPVSLGSRLRGEGRLGYGQLERFGNDLFDALDSLAARGVRHRDIKPDNLGLFKRNDGSWQLMLFDFSLADAPDQDLRAGTRGYLDPFLGGSRRSRFDDHAEWYAAAVTLHEMASGVRPVWGDGQGDPLTVQTAELYVARELFESALSEGLTEFFERSLHRDVEQRYDSLRQIQEAWRQVFRKADATRPATTPATVDSQAEDVQDARDQAAAAAGLETSLEAAGLSPRAVSVAAGLGAVTVGALLDIPPHTISRARGSGNVIRKELNRRHRQWTQELRRRPAPKQPLPAPATGPQGLVEEALSGALAGPPELVSVSILADRLTPVQNNQRSRRPDVVLATLGLPGAALTTPWPAQTAIAKALDISQTTVSGYQSAEIEQWATLPWLRRVRDELVTILSEQGRVMTAWELAAALRAGHSAYDTDEAGDLAARDTAALQVQALAVVRAAAEAETRKRGAAPADGATEGPARLCVLRRGGSVLLALEDVPGSEEPAPATLADYAVRLGQIAQGVAGRDPLPGRATVLRELRAEKPPEGMTPLADTRLVALAASMAGGVGVSPRFELFPLTLGFAPALRISQAAAGVRPGIGIGDVELLTRLRSRFPGLVVLTDPTYVELEEALADAGFPLVHDRALSRFYPPERDPDLTRTRVSGSVLTNTGELIDAAQSAFAQGHNPGRLQALRLESTVRRGGFLALTVKGSRLPGTAQQLAARFGVLPVALDELFLTALHQLAEEQQIRWKALLKADATFTSSGLVGAALGSYTRLAAERVTAQVTELAGKAGPRTVLLLHQAGLTARYWEAGGRELLVSLQEAARRPADVPHGLWLLAPMEDPQATPALDGQTVDVVDRVSEWEVLEGLLFRELPGEN</sequence>
<evidence type="ECO:0000256" key="1">
    <source>
        <dbReference type="ARBA" id="ARBA00022679"/>
    </source>
</evidence>
<evidence type="ECO:0000256" key="3">
    <source>
        <dbReference type="ARBA" id="ARBA00022777"/>
    </source>
</evidence>
<dbReference type="GO" id="GO:0004674">
    <property type="term" value="F:protein serine/threonine kinase activity"/>
    <property type="evidence" value="ECO:0007669"/>
    <property type="project" value="TreeGrafter"/>
</dbReference>
<feature type="binding site" evidence="5">
    <location>
        <position position="568"/>
    </location>
    <ligand>
        <name>ATP</name>
        <dbReference type="ChEBI" id="CHEBI:30616"/>
    </ligand>
</feature>
<dbReference type="InterPro" id="IPR000719">
    <property type="entry name" value="Prot_kinase_dom"/>
</dbReference>
<dbReference type="RefSeq" id="WP_206959419.1">
    <property type="nucleotide sequence ID" value="NZ_BAAAJJ010000001.1"/>
</dbReference>
<dbReference type="InterPro" id="IPR017441">
    <property type="entry name" value="Protein_kinase_ATP_BS"/>
</dbReference>
<keyword evidence="9" id="KW-1185">Reference proteome</keyword>
<feature type="region of interest" description="Disordered" evidence="6">
    <location>
        <begin position="897"/>
        <end position="918"/>
    </location>
</feature>
<evidence type="ECO:0000313" key="9">
    <source>
        <dbReference type="Proteomes" id="UP000664167"/>
    </source>
</evidence>
<feature type="compositionally biased region" description="Pro residues" evidence="6">
    <location>
        <begin position="1"/>
        <end position="14"/>
    </location>
</feature>
<accession>A0A939F3S7</accession>
<dbReference type="Pfam" id="PF08378">
    <property type="entry name" value="NERD"/>
    <property type="match status" value="1"/>
</dbReference>
<dbReference type="NCBIfam" id="NF033442">
    <property type="entry name" value="BREX_PglW"/>
    <property type="match status" value="1"/>
</dbReference>
<dbReference type="Pfam" id="PF00069">
    <property type="entry name" value="Pkinase"/>
    <property type="match status" value="2"/>
</dbReference>
<dbReference type="InterPro" id="IPR049832">
    <property type="entry name" value="BREX_PglW"/>
</dbReference>
<evidence type="ECO:0000256" key="5">
    <source>
        <dbReference type="PROSITE-ProRule" id="PRU10141"/>
    </source>
</evidence>